<name>A0A2H0RKD1_9BACT</name>
<organism evidence="1 2">
    <name type="scientific">Candidatus Vogelbacteria bacterium CG10_big_fil_rev_8_21_14_0_10_45_14</name>
    <dbReference type="NCBI Taxonomy" id="1975042"/>
    <lineage>
        <taxon>Bacteria</taxon>
        <taxon>Candidatus Vogeliibacteriota</taxon>
    </lineage>
</organism>
<proteinExistence type="predicted"/>
<dbReference type="AlphaFoldDB" id="A0A2H0RKD1"/>
<dbReference type="InterPro" id="IPR013321">
    <property type="entry name" value="Arc_rbn_hlx_hlx"/>
</dbReference>
<sequence>MKATLITRIDNNVKDRAVKMAERIGIPLSLVVTASLKKFVADGQITLSVIPTATPYLERLMKQAKTDYKKGVNFSPPLKSAEDVDRYFASI</sequence>
<reference evidence="1 2" key="1">
    <citation type="submission" date="2017-09" db="EMBL/GenBank/DDBJ databases">
        <title>Depth-based differentiation of microbial function through sediment-hosted aquifers and enrichment of novel symbionts in the deep terrestrial subsurface.</title>
        <authorList>
            <person name="Probst A.J."/>
            <person name="Ladd B."/>
            <person name="Jarett J.K."/>
            <person name="Geller-Mcgrath D.E."/>
            <person name="Sieber C.M."/>
            <person name="Emerson J.B."/>
            <person name="Anantharaman K."/>
            <person name="Thomas B.C."/>
            <person name="Malmstrom R."/>
            <person name="Stieglmeier M."/>
            <person name="Klingl A."/>
            <person name="Woyke T."/>
            <person name="Ryan C.M."/>
            <person name="Banfield J.F."/>
        </authorList>
    </citation>
    <scope>NUCLEOTIDE SEQUENCE [LARGE SCALE GENOMIC DNA]</scope>
    <source>
        <strain evidence="1">CG10_big_fil_rev_8_21_14_0_10_45_14</strain>
    </source>
</reference>
<evidence type="ECO:0008006" key="3">
    <source>
        <dbReference type="Google" id="ProtNLM"/>
    </source>
</evidence>
<evidence type="ECO:0000313" key="1">
    <source>
        <dbReference type="EMBL" id="PIR46989.1"/>
    </source>
</evidence>
<protein>
    <recommendedName>
        <fullName evidence="3">Type II toxin-antitoxin system antitoxin, RelB/DinJ family</fullName>
    </recommendedName>
</protein>
<gene>
    <name evidence="1" type="ORF">COV07_01485</name>
</gene>
<dbReference type="EMBL" id="PCYL01000016">
    <property type="protein sequence ID" value="PIR46989.1"/>
    <property type="molecule type" value="Genomic_DNA"/>
</dbReference>
<dbReference type="Gene3D" id="1.10.1220.10">
    <property type="entry name" value="Met repressor-like"/>
    <property type="match status" value="1"/>
</dbReference>
<evidence type="ECO:0000313" key="2">
    <source>
        <dbReference type="Proteomes" id="UP000230833"/>
    </source>
</evidence>
<dbReference type="GO" id="GO:0006355">
    <property type="term" value="P:regulation of DNA-templated transcription"/>
    <property type="evidence" value="ECO:0007669"/>
    <property type="project" value="InterPro"/>
</dbReference>
<dbReference type="Proteomes" id="UP000230833">
    <property type="component" value="Unassembled WGS sequence"/>
</dbReference>
<accession>A0A2H0RKD1</accession>
<comment type="caution">
    <text evidence="1">The sequence shown here is derived from an EMBL/GenBank/DDBJ whole genome shotgun (WGS) entry which is preliminary data.</text>
</comment>